<evidence type="ECO:0000313" key="2">
    <source>
        <dbReference type="EMBL" id="PGH01874.1"/>
    </source>
</evidence>
<evidence type="ECO:0000313" key="3">
    <source>
        <dbReference type="Proteomes" id="UP000223968"/>
    </source>
</evidence>
<gene>
    <name evidence="2" type="ORF">AJ79_07811</name>
</gene>
<proteinExistence type="predicted"/>
<sequence length="268" mass="30267">MTRLQFTPWRGVVKKILEKAPLGEFPKLSFGYYCIMTFPEKIREDNQYADIYSCHLMKEKPSPFYFSEVRMYDSFNRADYTSATFIVPTRWPTASSDRYRVEWDPELEVYMLVRVNKMPSTQESAKKTFKNAKPPKPVNNVTSTQKSKVQSPKEFKRPQNQNDLEFPGFPKPEAVPALSSNGTSAASDCNTNESSNITTSVGTEESAPTAFTEYSMVQDSASTHETKKTAADDPSSLLKLDTFDWADDANDFAKKLEAVLQGTSTYLG</sequence>
<feature type="region of interest" description="Disordered" evidence="1">
    <location>
        <begin position="122"/>
        <end position="206"/>
    </location>
</feature>
<feature type="compositionally biased region" description="Polar residues" evidence="1">
    <location>
        <begin position="139"/>
        <end position="150"/>
    </location>
</feature>
<protein>
    <submittedName>
        <fullName evidence="2">Uncharacterized protein</fullName>
    </submittedName>
</protein>
<comment type="caution">
    <text evidence="2">The sequence shown here is derived from an EMBL/GenBank/DDBJ whole genome shotgun (WGS) entry which is preliminary data.</text>
</comment>
<organism evidence="2 3">
    <name type="scientific">Helicocarpus griseus UAMH5409</name>
    <dbReference type="NCBI Taxonomy" id="1447875"/>
    <lineage>
        <taxon>Eukaryota</taxon>
        <taxon>Fungi</taxon>
        <taxon>Dikarya</taxon>
        <taxon>Ascomycota</taxon>
        <taxon>Pezizomycotina</taxon>
        <taxon>Eurotiomycetes</taxon>
        <taxon>Eurotiomycetidae</taxon>
        <taxon>Onygenales</taxon>
        <taxon>Ajellomycetaceae</taxon>
        <taxon>Helicocarpus</taxon>
    </lineage>
</organism>
<dbReference type="AlphaFoldDB" id="A0A2B7WR70"/>
<keyword evidence="3" id="KW-1185">Reference proteome</keyword>
<evidence type="ECO:0000256" key="1">
    <source>
        <dbReference type="SAM" id="MobiDB-lite"/>
    </source>
</evidence>
<name>A0A2B7WR70_9EURO</name>
<feature type="compositionally biased region" description="Polar residues" evidence="1">
    <location>
        <begin position="178"/>
        <end position="203"/>
    </location>
</feature>
<accession>A0A2B7WR70</accession>
<reference evidence="2 3" key="1">
    <citation type="submission" date="2017-10" db="EMBL/GenBank/DDBJ databases">
        <title>Comparative genomics in systemic dimorphic fungi from Ajellomycetaceae.</title>
        <authorList>
            <person name="Munoz J.F."/>
            <person name="Mcewen J.G."/>
            <person name="Clay O.K."/>
            <person name="Cuomo C.A."/>
        </authorList>
    </citation>
    <scope>NUCLEOTIDE SEQUENCE [LARGE SCALE GENOMIC DNA]</scope>
    <source>
        <strain evidence="2 3">UAMH5409</strain>
    </source>
</reference>
<dbReference type="EMBL" id="PDNB01000166">
    <property type="protein sequence ID" value="PGH01874.1"/>
    <property type="molecule type" value="Genomic_DNA"/>
</dbReference>
<dbReference type="Proteomes" id="UP000223968">
    <property type="component" value="Unassembled WGS sequence"/>
</dbReference>